<feature type="transmembrane region" description="Helical" evidence="7">
    <location>
        <begin position="358"/>
        <end position="377"/>
    </location>
</feature>
<dbReference type="CDD" id="cd17321">
    <property type="entry name" value="MFS_MMR_MDR_like"/>
    <property type="match status" value="1"/>
</dbReference>
<organism evidence="9 10">
    <name type="scientific">Amycolatopsis balhimycina DSM 5908</name>
    <dbReference type="NCBI Taxonomy" id="1081091"/>
    <lineage>
        <taxon>Bacteria</taxon>
        <taxon>Bacillati</taxon>
        <taxon>Actinomycetota</taxon>
        <taxon>Actinomycetes</taxon>
        <taxon>Pseudonocardiales</taxon>
        <taxon>Pseudonocardiaceae</taxon>
        <taxon>Amycolatopsis</taxon>
    </lineage>
</organism>
<feature type="transmembrane region" description="Helical" evidence="7">
    <location>
        <begin position="201"/>
        <end position="218"/>
    </location>
</feature>
<evidence type="ECO:0000313" key="9">
    <source>
        <dbReference type="EMBL" id="RSM43798.1"/>
    </source>
</evidence>
<keyword evidence="2" id="KW-0813">Transport</keyword>
<evidence type="ECO:0000256" key="7">
    <source>
        <dbReference type="SAM" id="Phobius"/>
    </source>
</evidence>
<feature type="transmembrane region" description="Helical" evidence="7">
    <location>
        <begin position="333"/>
        <end position="352"/>
    </location>
</feature>
<feature type="transmembrane region" description="Helical" evidence="7">
    <location>
        <begin position="111"/>
        <end position="129"/>
    </location>
</feature>
<evidence type="ECO:0000259" key="8">
    <source>
        <dbReference type="PROSITE" id="PS50850"/>
    </source>
</evidence>
<comment type="subcellular location">
    <subcellularLocation>
        <location evidence="1">Cell membrane</location>
        <topology evidence="1">Multi-pass membrane protein</topology>
    </subcellularLocation>
</comment>
<evidence type="ECO:0000256" key="1">
    <source>
        <dbReference type="ARBA" id="ARBA00004651"/>
    </source>
</evidence>
<feature type="transmembrane region" description="Helical" evidence="7">
    <location>
        <begin position="448"/>
        <end position="468"/>
    </location>
</feature>
<feature type="transmembrane region" description="Helical" evidence="7">
    <location>
        <begin position="230"/>
        <end position="248"/>
    </location>
</feature>
<dbReference type="OrthoDB" id="4080117at2"/>
<protein>
    <submittedName>
        <fullName evidence="9">MFS transporter</fullName>
    </submittedName>
</protein>
<feature type="transmembrane region" description="Helical" evidence="7">
    <location>
        <begin position="305"/>
        <end position="326"/>
    </location>
</feature>
<dbReference type="PRINTS" id="PR01036">
    <property type="entry name" value="TCRTETB"/>
</dbReference>
<feature type="transmembrane region" description="Helical" evidence="7">
    <location>
        <begin position="78"/>
        <end position="105"/>
    </location>
</feature>
<gene>
    <name evidence="9" type="ORF">DMA12_18150</name>
</gene>
<feature type="transmembrane region" description="Helical" evidence="7">
    <location>
        <begin position="141"/>
        <end position="164"/>
    </location>
</feature>
<evidence type="ECO:0000256" key="2">
    <source>
        <dbReference type="ARBA" id="ARBA00022448"/>
    </source>
</evidence>
<dbReference type="GO" id="GO:0022857">
    <property type="term" value="F:transmembrane transporter activity"/>
    <property type="evidence" value="ECO:0007669"/>
    <property type="project" value="InterPro"/>
</dbReference>
<dbReference type="PANTHER" id="PTHR42718:SF46">
    <property type="entry name" value="BLR6921 PROTEIN"/>
    <property type="match status" value="1"/>
</dbReference>
<dbReference type="RefSeq" id="WP_020638883.1">
    <property type="nucleotide sequence ID" value="NZ_QHHU01000023.1"/>
</dbReference>
<dbReference type="Proteomes" id="UP000286716">
    <property type="component" value="Unassembled WGS sequence"/>
</dbReference>
<keyword evidence="3" id="KW-1003">Cell membrane</keyword>
<feature type="transmembrane region" description="Helical" evidence="7">
    <location>
        <begin position="269"/>
        <end position="293"/>
    </location>
</feature>
<evidence type="ECO:0000313" key="10">
    <source>
        <dbReference type="Proteomes" id="UP000286716"/>
    </source>
</evidence>
<feature type="transmembrane region" description="Helical" evidence="7">
    <location>
        <begin position="49"/>
        <end position="66"/>
    </location>
</feature>
<name>A0A428WL61_AMYBA</name>
<feature type="domain" description="Major facilitator superfamily (MFS) profile" evidence="8">
    <location>
        <begin position="12"/>
        <end position="472"/>
    </location>
</feature>
<evidence type="ECO:0000256" key="3">
    <source>
        <dbReference type="ARBA" id="ARBA00022475"/>
    </source>
</evidence>
<dbReference type="Gene3D" id="1.20.1720.10">
    <property type="entry name" value="Multidrug resistance protein D"/>
    <property type="match status" value="1"/>
</dbReference>
<keyword evidence="10" id="KW-1185">Reference proteome</keyword>
<dbReference type="PROSITE" id="PS50850">
    <property type="entry name" value="MFS"/>
    <property type="match status" value="1"/>
</dbReference>
<comment type="caution">
    <text evidence="9">The sequence shown here is derived from an EMBL/GenBank/DDBJ whole genome shotgun (WGS) entry which is preliminary data.</text>
</comment>
<evidence type="ECO:0000256" key="6">
    <source>
        <dbReference type="ARBA" id="ARBA00023136"/>
    </source>
</evidence>
<dbReference type="InterPro" id="IPR020846">
    <property type="entry name" value="MFS_dom"/>
</dbReference>
<keyword evidence="5 7" id="KW-1133">Transmembrane helix</keyword>
<keyword evidence="6 7" id="KW-0472">Membrane</keyword>
<dbReference type="NCBIfam" id="TIGR00711">
    <property type="entry name" value="efflux_EmrB"/>
    <property type="match status" value="1"/>
</dbReference>
<reference evidence="9 10" key="1">
    <citation type="submission" date="2018-05" db="EMBL/GenBank/DDBJ databases">
        <title>Evolution of GPA BGCs.</title>
        <authorList>
            <person name="Waglechner N."/>
            <person name="Wright G.D."/>
        </authorList>
    </citation>
    <scope>NUCLEOTIDE SEQUENCE [LARGE SCALE GENOMIC DNA]</scope>
    <source>
        <strain evidence="9 10">DSM 5908</strain>
    </source>
</reference>
<dbReference type="EMBL" id="QHHU01000023">
    <property type="protein sequence ID" value="RSM43798.1"/>
    <property type="molecule type" value="Genomic_DNA"/>
</dbReference>
<dbReference type="AlphaFoldDB" id="A0A428WL61"/>
<dbReference type="InterPro" id="IPR036259">
    <property type="entry name" value="MFS_trans_sf"/>
</dbReference>
<evidence type="ECO:0000256" key="5">
    <source>
        <dbReference type="ARBA" id="ARBA00022989"/>
    </source>
</evidence>
<keyword evidence="4 7" id="KW-0812">Transmembrane</keyword>
<dbReference type="InterPro" id="IPR011701">
    <property type="entry name" value="MFS"/>
</dbReference>
<feature type="transmembrane region" description="Helical" evidence="7">
    <location>
        <begin position="170"/>
        <end position="189"/>
    </location>
</feature>
<dbReference type="Gene3D" id="1.20.1250.20">
    <property type="entry name" value="MFS general substrate transporter like domains"/>
    <property type="match status" value="1"/>
</dbReference>
<sequence>MKSEAVPNRWLALVVLSLAQLTVILDSTIVNIALPTAQRDLGFSDDNRQWVVTGYALAFGSLLLLGGRLCDLYGRKRLFIIGMIGFAAASALGGAADGFGLLLLARIAQGAFAAILAPAALSMVSVTFADNADERGRAFGVFGAISGAGGALGLLLGGVLTQNLSWRWCLYVNVVIAAIAIAGALVFLVDRTRPERTPLDLAGTALALLGLFGIVYGLGNAATRGWTDPWTLGPTTLGLVLVIAFVVVERRIRDPLLPLSVVLDRDRGASYLTIGISGTGGFAVFLFVTYYLADTLKFTPVQSGLAFLPMVVLVMAGAVFSGAVLLPRVGPRPIVPLGSLLAAAGMVLLTGIDAGSTYTGGVLPALLVIGLGLGMVFGPGQNAATSGVRPHETGVASAMANITQQVGGSIGLAVFSSLGATATAGYLAAHPATDPATIAAATFAGYHFVFWIAAALFLGGALFSAVLFRGGPLAVEPDAEPVPTH</sequence>
<dbReference type="GO" id="GO:0005886">
    <property type="term" value="C:plasma membrane"/>
    <property type="evidence" value="ECO:0007669"/>
    <property type="project" value="UniProtKB-SubCell"/>
</dbReference>
<accession>A0A428WL61</accession>
<dbReference type="SUPFAM" id="SSF103473">
    <property type="entry name" value="MFS general substrate transporter"/>
    <property type="match status" value="1"/>
</dbReference>
<evidence type="ECO:0000256" key="4">
    <source>
        <dbReference type="ARBA" id="ARBA00022692"/>
    </source>
</evidence>
<dbReference type="PANTHER" id="PTHR42718">
    <property type="entry name" value="MAJOR FACILITATOR SUPERFAMILY MULTIDRUG TRANSPORTER MFSC"/>
    <property type="match status" value="1"/>
</dbReference>
<dbReference type="InterPro" id="IPR004638">
    <property type="entry name" value="EmrB-like"/>
</dbReference>
<dbReference type="Pfam" id="PF07690">
    <property type="entry name" value="MFS_1"/>
    <property type="match status" value="1"/>
</dbReference>
<proteinExistence type="predicted"/>
<feature type="transmembrane region" description="Helical" evidence="7">
    <location>
        <begin position="406"/>
        <end position="428"/>
    </location>
</feature>